<dbReference type="EMBL" id="AVOT02004086">
    <property type="protein sequence ID" value="MBW0475375.1"/>
    <property type="molecule type" value="Genomic_DNA"/>
</dbReference>
<name>A0A9Q3GQK4_9BASI</name>
<dbReference type="AlphaFoldDB" id="A0A9Q3GQK4"/>
<feature type="domain" description="Reverse transcriptase Ty1/copia-type" evidence="1">
    <location>
        <begin position="154"/>
        <end position="391"/>
    </location>
</feature>
<proteinExistence type="predicted"/>
<keyword evidence="3" id="KW-1185">Reference proteome</keyword>
<dbReference type="Pfam" id="PF07727">
    <property type="entry name" value="RVT_2"/>
    <property type="match status" value="1"/>
</dbReference>
<comment type="caution">
    <text evidence="2">The sequence shown here is derived from an EMBL/GenBank/DDBJ whole genome shotgun (WGS) entry which is preliminary data.</text>
</comment>
<dbReference type="InterPro" id="IPR043502">
    <property type="entry name" value="DNA/RNA_pol_sf"/>
</dbReference>
<dbReference type="Proteomes" id="UP000765509">
    <property type="component" value="Unassembled WGS sequence"/>
</dbReference>
<dbReference type="OrthoDB" id="3344688at2759"/>
<dbReference type="PANTHER" id="PTHR11439:SF463">
    <property type="entry name" value="REVERSE TRANSCRIPTASE TY1_COPIA-TYPE DOMAIN-CONTAINING PROTEIN"/>
    <property type="match status" value="1"/>
</dbReference>
<organism evidence="2 3">
    <name type="scientific">Austropuccinia psidii MF-1</name>
    <dbReference type="NCBI Taxonomy" id="1389203"/>
    <lineage>
        <taxon>Eukaryota</taxon>
        <taxon>Fungi</taxon>
        <taxon>Dikarya</taxon>
        <taxon>Basidiomycota</taxon>
        <taxon>Pucciniomycotina</taxon>
        <taxon>Pucciniomycetes</taxon>
        <taxon>Pucciniales</taxon>
        <taxon>Sphaerophragmiaceae</taxon>
        <taxon>Austropuccinia</taxon>
    </lineage>
</organism>
<protein>
    <recommendedName>
        <fullName evidence="1">Reverse transcriptase Ty1/copia-type domain-containing protein</fullName>
    </recommendedName>
</protein>
<accession>A0A9Q3GQK4</accession>
<dbReference type="PANTHER" id="PTHR11439">
    <property type="entry name" value="GAG-POL-RELATED RETROTRANSPOSON"/>
    <property type="match status" value="1"/>
</dbReference>
<evidence type="ECO:0000313" key="3">
    <source>
        <dbReference type="Proteomes" id="UP000765509"/>
    </source>
</evidence>
<evidence type="ECO:0000259" key="1">
    <source>
        <dbReference type="Pfam" id="PF07727"/>
    </source>
</evidence>
<gene>
    <name evidence="2" type="ORF">O181_015090</name>
</gene>
<evidence type="ECO:0000313" key="2">
    <source>
        <dbReference type="EMBL" id="MBW0475375.1"/>
    </source>
</evidence>
<dbReference type="InterPro" id="IPR013103">
    <property type="entry name" value="RVT_2"/>
</dbReference>
<sequence length="532" mass="59637">MGLPEDLDIGEVNSRTDIFDLGKVDKTIAVDEFHPSETVEVETIDEGCPAIPESDDSSRRVDEFPLSSEEVNETIENTTAVILSRIKVIGPRHPTIISGDITQENILTYHRRPRTLITKSTDISKRFRRALKGPFSSKWARAIDIELSSMAALNVWEVVDLVPDYKLVGTTWGFRVKTNHLKEVVEYKAWLWAQGFCQTPGVDFGKTYAPKGRLNSLRCLIWHAVSKNLAFHQVDVKSAFLNASLTEVFYLSIPQGLNVDNRKFCLCLKKAIYGLNQAPLAWYNNLKTWLEEVGFSVCISDPCVFFRTGDAPVWLYVHVDDIAIFGKEVTALKDQLKSKSEIKDMGVADLMLGIKICSFPDCVSLDQGHFVESLIELYGMDSCKPMTTPLLPNNHLIPETEEEVIKFNTLGVNFRSAVGSINYLSTSTRTDISHAVSSLSQFLDRPGYLHWQAFLCVLRYLKGTPHLGLVYSRGPLLGIEAYSDADWGNCAETWRSVTGFLATFNGNLVLWRNQEASVCLHLNSRSRVKGGL</sequence>
<dbReference type="SUPFAM" id="SSF56672">
    <property type="entry name" value="DNA/RNA polymerases"/>
    <property type="match status" value="1"/>
</dbReference>
<reference evidence="2" key="1">
    <citation type="submission" date="2021-03" db="EMBL/GenBank/DDBJ databases">
        <title>Draft genome sequence of rust myrtle Austropuccinia psidii MF-1, a brazilian biotype.</title>
        <authorList>
            <person name="Quecine M.C."/>
            <person name="Pachon D.M.R."/>
            <person name="Bonatelli M.L."/>
            <person name="Correr F.H."/>
            <person name="Franceschini L.M."/>
            <person name="Leite T.F."/>
            <person name="Margarido G.R.A."/>
            <person name="Almeida C.A."/>
            <person name="Ferrarezi J.A."/>
            <person name="Labate C.A."/>
        </authorList>
    </citation>
    <scope>NUCLEOTIDE SEQUENCE</scope>
    <source>
        <strain evidence="2">MF-1</strain>
    </source>
</reference>